<gene>
    <name evidence="4" type="ORF">IFM89_008558</name>
</gene>
<dbReference type="GO" id="GO:0003723">
    <property type="term" value="F:RNA binding"/>
    <property type="evidence" value="ECO:0007669"/>
    <property type="project" value="InterPro"/>
</dbReference>
<dbReference type="OrthoDB" id="435754at2759"/>
<evidence type="ECO:0000313" key="5">
    <source>
        <dbReference type="Proteomes" id="UP000631114"/>
    </source>
</evidence>
<dbReference type="InterPro" id="IPR018188">
    <property type="entry name" value="RNase_T2_His_AS_1"/>
</dbReference>
<proteinExistence type="inferred from homology"/>
<evidence type="ECO:0000256" key="2">
    <source>
        <dbReference type="RuleBase" id="RU004328"/>
    </source>
</evidence>
<dbReference type="EMBL" id="JADFTS010000004">
    <property type="protein sequence ID" value="KAF9608273.1"/>
    <property type="molecule type" value="Genomic_DNA"/>
</dbReference>
<dbReference type="PROSITE" id="PS00530">
    <property type="entry name" value="RNASE_T2_1"/>
    <property type="match status" value="1"/>
</dbReference>
<accession>A0A835LU51</accession>
<feature type="chain" id="PRO_5032816307" evidence="3">
    <location>
        <begin position="28"/>
        <end position="275"/>
    </location>
</feature>
<dbReference type="InterPro" id="IPR036430">
    <property type="entry name" value="RNase_T2-like_sf"/>
</dbReference>
<evidence type="ECO:0000256" key="3">
    <source>
        <dbReference type="SAM" id="SignalP"/>
    </source>
</evidence>
<dbReference type="PANTHER" id="PTHR11240:SF22">
    <property type="entry name" value="RIBONUCLEASE T2"/>
    <property type="match status" value="1"/>
</dbReference>
<dbReference type="Gene3D" id="3.90.730.10">
    <property type="entry name" value="Ribonuclease T2-like"/>
    <property type="match status" value="1"/>
</dbReference>
<dbReference type="Pfam" id="PF00445">
    <property type="entry name" value="Ribonuclease_T2"/>
    <property type="match status" value="1"/>
</dbReference>
<dbReference type="InterPro" id="IPR001568">
    <property type="entry name" value="RNase_T2-like"/>
</dbReference>
<evidence type="ECO:0000313" key="4">
    <source>
        <dbReference type="EMBL" id="KAF9608273.1"/>
    </source>
</evidence>
<sequence length="275" mass="30977">MASFNLFHPALCFSYLMLFTFFTFVSADAHNNVSALNFVSPAADSNVSAPTYVSSDAYKNLSDPTKYYEPLAPSPSSFDYYIFALQWGVSVCNAAGTHCLGKDRGQPMFSIHGLWPSVLKGKQPSNCAPRDIFDPTRVKDLQDRLNAAWPDVQNLNNAKFWGEQWKKHGTCSRLKQHEFFEKALDLFDAIDFIQRVLALKDVLGNYGGTYNLQSMMNAYDLTYKVKPRILCNTNSVGKQQIQEFQLKISTNAKDELTINNDELKNCPKPDADLPL</sequence>
<name>A0A835LU51_9MAGN</name>
<evidence type="ECO:0000256" key="1">
    <source>
        <dbReference type="ARBA" id="ARBA00007469"/>
    </source>
</evidence>
<dbReference type="CDD" id="cd00374">
    <property type="entry name" value="RNase_T2"/>
    <property type="match status" value="1"/>
</dbReference>
<reference evidence="4 5" key="1">
    <citation type="submission" date="2020-10" db="EMBL/GenBank/DDBJ databases">
        <title>The Coptis chinensis genome and diversification of protoberbering-type alkaloids.</title>
        <authorList>
            <person name="Wang B."/>
            <person name="Shu S."/>
            <person name="Song C."/>
            <person name="Liu Y."/>
        </authorList>
    </citation>
    <scope>NUCLEOTIDE SEQUENCE [LARGE SCALE GENOMIC DNA]</scope>
    <source>
        <strain evidence="4">HL-2020</strain>
        <tissue evidence="4">Leaf</tissue>
    </source>
</reference>
<keyword evidence="3" id="KW-0732">Signal</keyword>
<comment type="similarity">
    <text evidence="1 2">Belongs to the RNase T2 family.</text>
</comment>
<dbReference type="Proteomes" id="UP000631114">
    <property type="component" value="Unassembled WGS sequence"/>
</dbReference>
<dbReference type="AlphaFoldDB" id="A0A835LU51"/>
<keyword evidence="5" id="KW-1185">Reference proteome</keyword>
<dbReference type="SUPFAM" id="SSF55895">
    <property type="entry name" value="Ribonuclease Rh-like"/>
    <property type="match status" value="1"/>
</dbReference>
<feature type="signal peptide" evidence="3">
    <location>
        <begin position="1"/>
        <end position="27"/>
    </location>
</feature>
<dbReference type="GO" id="GO:0033897">
    <property type="term" value="F:ribonuclease T2 activity"/>
    <property type="evidence" value="ECO:0007669"/>
    <property type="project" value="InterPro"/>
</dbReference>
<dbReference type="PANTHER" id="PTHR11240">
    <property type="entry name" value="RIBONUCLEASE T2"/>
    <property type="match status" value="1"/>
</dbReference>
<comment type="caution">
    <text evidence="4">The sequence shown here is derived from an EMBL/GenBank/DDBJ whole genome shotgun (WGS) entry which is preliminary data.</text>
</comment>
<protein>
    <submittedName>
        <fullName evidence="4">Uncharacterized protein</fullName>
    </submittedName>
</protein>
<organism evidence="4 5">
    <name type="scientific">Coptis chinensis</name>
    <dbReference type="NCBI Taxonomy" id="261450"/>
    <lineage>
        <taxon>Eukaryota</taxon>
        <taxon>Viridiplantae</taxon>
        <taxon>Streptophyta</taxon>
        <taxon>Embryophyta</taxon>
        <taxon>Tracheophyta</taxon>
        <taxon>Spermatophyta</taxon>
        <taxon>Magnoliopsida</taxon>
        <taxon>Ranunculales</taxon>
        <taxon>Ranunculaceae</taxon>
        <taxon>Coptidoideae</taxon>
        <taxon>Coptis</taxon>
    </lineage>
</organism>
<dbReference type="GO" id="GO:0006401">
    <property type="term" value="P:RNA catabolic process"/>
    <property type="evidence" value="ECO:0007669"/>
    <property type="project" value="UniProtKB-ARBA"/>
</dbReference>